<name>A0A2B7XHG0_9EURO</name>
<dbReference type="EMBL" id="PDNC01000009">
    <property type="protein sequence ID" value="PGH08350.1"/>
    <property type="molecule type" value="Genomic_DNA"/>
</dbReference>
<evidence type="ECO:0000313" key="3">
    <source>
        <dbReference type="Proteomes" id="UP000224080"/>
    </source>
</evidence>
<protein>
    <submittedName>
        <fullName evidence="2">Uncharacterized protein</fullName>
    </submittedName>
</protein>
<sequence length="322" mass="34949">MAHPSTVLVDICARIGRQMFDKLGVPNFVDNRNNNNSRGFPQVIKTRAGRAGSGRSLLQIDPCHLDSPFSRIQGMRPEQHPQCTFSPCGKFNESKVWWESIDALLNWIKFMHYQPQGVRPSLVFCIGARVNPQISQTLRCGLERCHGQGFSFETYPQARGGGKGMFGWLSRLVREDMDHHGTDGRQGPMLGGGGKRVHQTPSPRMGRAFQSVPVLKHFSRTGSADGGLCLGGVWGPDSLLPKDPKTRAVDQIPVLIADWVELGSTSIPGFLEDDANFTACVSLLVCASFFNTAVVTSGPLGARMSSSRAAAGSVNLNVANQG</sequence>
<reference evidence="2 3" key="1">
    <citation type="submission" date="2017-10" db="EMBL/GenBank/DDBJ databases">
        <title>Comparative genomics in systemic dimorphic fungi from Ajellomycetaceae.</title>
        <authorList>
            <person name="Munoz J.F."/>
            <person name="Mcewen J.G."/>
            <person name="Clay O.K."/>
            <person name="Cuomo C.A."/>
        </authorList>
    </citation>
    <scope>NUCLEOTIDE SEQUENCE [LARGE SCALE GENOMIC DNA]</scope>
    <source>
        <strain evidence="2 3">UAMH130</strain>
    </source>
</reference>
<evidence type="ECO:0000313" key="2">
    <source>
        <dbReference type="EMBL" id="PGH08350.1"/>
    </source>
</evidence>
<keyword evidence="3" id="KW-1185">Reference proteome</keyword>
<feature type="region of interest" description="Disordered" evidence="1">
    <location>
        <begin position="181"/>
        <end position="200"/>
    </location>
</feature>
<dbReference type="OrthoDB" id="4188869at2759"/>
<accession>A0A2B7XHG0</accession>
<gene>
    <name evidence="2" type="ORF">GX51_01176</name>
</gene>
<comment type="caution">
    <text evidence="2">The sequence shown here is derived from an EMBL/GenBank/DDBJ whole genome shotgun (WGS) entry which is preliminary data.</text>
</comment>
<organism evidence="2 3">
    <name type="scientific">Blastomyces parvus</name>
    <dbReference type="NCBI Taxonomy" id="2060905"/>
    <lineage>
        <taxon>Eukaryota</taxon>
        <taxon>Fungi</taxon>
        <taxon>Dikarya</taxon>
        <taxon>Ascomycota</taxon>
        <taxon>Pezizomycotina</taxon>
        <taxon>Eurotiomycetes</taxon>
        <taxon>Eurotiomycetidae</taxon>
        <taxon>Onygenales</taxon>
        <taxon>Ajellomycetaceae</taxon>
        <taxon>Blastomyces</taxon>
    </lineage>
</organism>
<evidence type="ECO:0000256" key="1">
    <source>
        <dbReference type="SAM" id="MobiDB-lite"/>
    </source>
</evidence>
<proteinExistence type="predicted"/>
<dbReference type="AlphaFoldDB" id="A0A2B7XHG0"/>
<dbReference type="Proteomes" id="UP000224080">
    <property type="component" value="Unassembled WGS sequence"/>
</dbReference>